<keyword evidence="5 9" id="KW-0812">Transmembrane</keyword>
<dbReference type="InterPro" id="IPR007387">
    <property type="entry name" value="TRAP_DctQ"/>
</dbReference>
<keyword evidence="3" id="KW-1003">Cell membrane</keyword>
<keyword evidence="4" id="KW-0997">Cell inner membrane</keyword>
<dbReference type="Proteomes" id="UP001318760">
    <property type="component" value="Unassembled WGS sequence"/>
</dbReference>
<evidence type="ECO:0000256" key="3">
    <source>
        <dbReference type="ARBA" id="ARBA00022475"/>
    </source>
</evidence>
<organism evidence="12 13">
    <name type="scientific">Campylobacter californiensis</name>
    <dbReference type="NCBI Taxonomy" id="1032243"/>
    <lineage>
        <taxon>Bacteria</taxon>
        <taxon>Pseudomonadati</taxon>
        <taxon>Campylobacterota</taxon>
        <taxon>Epsilonproteobacteria</taxon>
        <taxon>Campylobacterales</taxon>
        <taxon>Campylobacteraceae</taxon>
        <taxon>Campylobacter</taxon>
    </lineage>
</organism>
<feature type="transmembrane region" description="Helical" evidence="9">
    <location>
        <begin position="51"/>
        <end position="69"/>
    </location>
</feature>
<gene>
    <name evidence="11" type="ORF">CCAL12919_06255</name>
    <name evidence="12" type="ORF">CCAL9337_05765</name>
</gene>
<keyword evidence="2" id="KW-0813">Transport</keyword>
<evidence type="ECO:0000256" key="1">
    <source>
        <dbReference type="ARBA" id="ARBA00004429"/>
    </source>
</evidence>
<evidence type="ECO:0000256" key="9">
    <source>
        <dbReference type="SAM" id="Phobius"/>
    </source>
</evidence>
<evidence type="ECO:0000313" key="13">
    <source>
        <dbReference type="Proteomes" id="UP000650616"/>
    </source>
</evidence>
<evidence type="ECO:0000256" key="6">
    <source>
        <dbReference type="ARBA" id="ARBA00022989"/>
    </source>
</evidence>
<evidence type="ECO:0000259" key="10">
    <source>
        <dbReference type="Pfam" id="PF04290"/>
    </source>
</evidence>
<comment type="caution">
    <text evidence="12">The sequence shown here is derived from an EMBL/GenBank/DDBJ whole genome shotgun (WGS) entry which is preliminary data.</text>
</comment>
<dbReference type="Pfam" id="PF04290">
    <property type="entry name" value="DctQ"/>
    <property type="match status" value="1"/>
</dbReference>
<evidence type="ECO:0000256" key="2">
    <source>
        <dbReference type="ARBA" id="ARBA00022448"/>
    </source>
</evidence>
<dbReference type="GO" id="GO:0022857">
    <property type="term" value="F:transmembrane transporter activity"/>
    <property type="evidence" value="ECO:0007669"/>
    <property type="project" value="TreeGrafter"/>
</dbReference>
<dbReference type="AlphaFoldDB" id="A0AAW3ZSQ0"/>
<dbReference type="GO" id="GO:0015740">
    <property type="term" value="P:C4-dicarboxylate transport"/>
    <property type="evidence" value="ECO:0007669"/>
    <property type="project" value="TreeGrafter"/>
</dbReference>
<reference evidence="12 13" key="1">
    <citation type="submission" date="2015-08" db="EMBL/GenBank/DDBJ databases">
        <title>Comparative genomics of the Campylobacter concisus group.</title>
        <authorList>
            <person name="Yee E."/>
            <person name="Chapman M.H."/>
            <person name="Huynh S."/>
            <person name="Bono J.L."/>
            <person name="On S.L."/>
            <person name="St Leger J."/>
            <person name="Foster G."/>
            <person name="Parker C.T."/>
            <person name="Miller W.G."/>
        </authorList>
    </citation>
    <scope>NUCLEOTIDE SEQUENCE [LARGE SCALE GENOMIC DNA]</scope>
    <source>
        <strain evidence="12 13">RM9337</strain>
    </source>
</reference>
<dbReference type="InterPro" id="IPR055348">
    <property type="entry name" value="DctQ"/>
</dbReference>
<dbReference type="GO" id="GO:0005886">
    <property type="term" value="C:plasma membrane"/>
    <property type="evidence" value="ECO:0007669"/>
    <property type="project" value="UniProtKB-SubCell"/>
</dbReference>
<evidence type="ECO:0000256" key="8">
    <source>
        <dbReference type="ARBA" id="ARBA00038436"/>
    </source>
</evidence>
<dbReference type="RefSeq" id="WP_169938323.1">
    <property type="nucleotide sequence ID" value="NZ_CP012545.1"/>
</dbReference>
<feature type="transmembrane region" description="Helical" evidence="9">
    <location>
        <begin position="131"/>
        <end position="150"/>
    </location>
</feature>
<evidence type="ECO:0000256" key="5">
    <source>
        <dbReference type="ARBA" id="ARBA00022692"/>
    </source>
</evidence>
<protein>
    <submittedName>
        <fullName evidence="12">TRAP transporter small permease</fullName>
    </submittedName>
</protein>
<evidence type="ECO:0000256" key="7">
    <source>
        <dbReference type="ARBA" id="ARBA00023136"/>
    </source>
</evidence>
<dbReference type="EMBL" id="LIWG01000006">
    <property type="protein sequence ID" value="MBE3608227.1"/>
    <property type="molecule type" value="Genomic_DNA"/>
</dbReference>
<sequence>MQRFFQILDVGIASVNKTIAVVGIAAGTLLAFINVVMRYCFNSGWAWAGETVNYLFIWSAFFAAAYGFKKGIHISVTILIEKFPPQIAKVYMIFSSILTTVFLLFIVVYGVQYLMILHEMEFMSVDLGIPQWIPMLVLPIAFLGASYRAGEKIFEIAKTPADKVIVNAEAETIRDAVSVVKKEQK</sequence>
<keyword evidence="13" id="KW-1185">Reference proteome</keyword>
<evidence type="ECO:0000313" key="11">
    <source>
        <dbReference type="EMBL" id="MBE2986732.1"/>
    </source>
</evidence>
<evidence type="ECO:0000313" key="14">
    <source>
        <dbReference type="Proteomes" id="UP001318760"/>
    </source>
</evidence>
<reference evidence="11 14" key="2">
    <citation type="submission" date="2020-10" db="EMBL/GenBank/DDBJ databases">
        <title>Campylobacter californiensis sp. nov. isolated from cattle and feral swine in California.</title>
        <authorList>
            <person name="Miller W.G."/>
        </authorList>
    </citation>
    <scope>NUCLEOTIDE SEQUENCE [LARGE SCALE GENOMIC DNA]</scope>
    <source>
        <strain evidence="11 14">RM12919</strain>
    </source>
</reference>
<comment type="similarity">
    <text evidence="8">Belongs to the TRAP transporter small permease family.</text>
</comment>
<feature type="transmembrane region" description="Helical" evidence="9">
    <location>
        <begin position="20"/>
        <end position="39"/>
    </location>
</feature>
<keyword evidence="6 9" id="KW-1133">Transmembrane helix</keyword>
<dbReference type="PANTHER" id="PTHR35011">
    <property type="entry name" value="2,3-DIKETO-L-GULONATE TRAP TRANSPORTER SMALL PERMEASE PROTEIN YIAM"/>
    <property type="match status" value="1"/>
</dbReference>
<dbReference type="PANTHER" id="PTHR35011:SF2">
    <property type="entry name" value="2,3-DIKETO-L-GULONATE TRAP TRANSPORTER SMALL PERMEASE PROTEIN YIAM"/>
    <property type="match status" value="1"/>
</dbReference>
<name>A0AAW3ZSQ0_9BACT</name>
<evidence type="ECO:0000256" key="4">
    <source>
        <dbReference type="ARBA" id="ARBA00022519"/>
    </source>
</evidence>
<dbReference type="EMBL" id="JADBHS010000011">
    <property type="protein sequence ID" value="MBE2986732.1"/>
    <property type="molecule type" value="Genomic_DNA"/>
</dbReference>
<accession>A0AAW3ZSQ0</accession>
<keyword evidence="7 9" id="KW-0472">Membrane</keyword>
<proteinExistence type="inferred from homology"/>
<dbReference type="Proteomes" id="UP000650616">
    <property type="component" value="Unassembled WGS sequence"/>
</dbReference>
<comment type="subcellular location">
    <subcellularLocation>
        <location evidence="1">Cell inner membrane</location>
        <topology evidence="1">Multi-pass membrane protein</topology>
    </subcellularLocation>
</comment>
<feature type="transmembrane region" description="Helical" evidence="9">
    <location>
        <begin position="90"/>
        <end position="111"/>
    </location>
</feature>
<feature type="domain" description="Tripartite ATP-independent periplasmic transporters DctQ component" evidence="10">
    <location>
        <begin position="28"/>
        <end position="157"/>
    </location>
</feature>
<evidence type="ECO:0000313" key="12">
    <source>
        <dbReference type="EMBL" id="MBE3608227.1"/>
    </source>
</evidence>